<dbReference type="InterPro" id="IPR005162">
    <property type="entry name" value="Retrotrans_gag_dom"/>
</dbReference>
<dbReference type="AlphaFoldDB" id="A0A6L2K6N9"/>
<keyword evidence="2" id="KW-0548">Nucleotidyltransferase</keyword>
<feature type="domain" description="Retrotransposon gag" evidence="1">
    <location>
        <begin position="124"/>
        <end position="200"/>
    </location>
</feature>
<dbReference type="PANTHER" id="PTHR33223">
    <property type="entry name" value="CCHC-TYPE DOMAIN-CONTAINING PROTEIN"/>
    <property type="match status" value="1"/>
</dbReference>
<name>A0A6L2K6N9_TANCI</name>
<keyword evidence="2" id="KW-0695">RNA-directed DNA polymerase</keyword>
<proteinExistence type="predicted"/>
<protein>
    <submittedName>
        <fullName evidence="2">Reverse transcriptase domain-containing protein</fullName>
    </submittedName>
</protein>
<comment type="caution">
    <text evidence="2">The sequence shown here is derived from an EMBL/GenBank/DDBJ whole genome shotgun (WGS) entry which is preliminary data.</text>
</comment>
<dbReference type="PANTHER" id="PTHR33223:SF11">
    <property type="entry name" value="ELEMENT PROTEIN, PUTATIVE-RELATED"/>
    <property type="match status" value="1"/>
</dbReference>
<reference evidence="2" key="1">
    <citation type="journal article" date="2019" name="Sci. Rep.">
        <title>Draft genome of Tanacetum cinerariifolium, the natural source of mosquito coil.</title>
        <authorList>
            <person name="Yamashiro T."/>
            <person name="Shiraishi A."/>
            <person name="Satake H."/>
            <person name="Nakayama K."/>
        </authorList>
    </citation>
    <scope>NUCLEOTIDE SEQUENCE</scope>
</reference>
<evidence type="ECO:0000259" key="1">
    <source>
        <dbReference type="Pfam" id="PF03732"/>
    </source>
</evidence>
<dbReference type="Pfam" id="PF03732">
    <property type="entry name" value="Retrotrans_gag"/>
    <property type="match status" value="1"/>
</dbReference>
<keyword evidence="2" id="KW-0808">Transferase</keyword>
<accession>A0A6L2K6N9</accession>
<evidence type="ECO:0000313" key="2">
    <source>
        <dbReference type="EMBL" id="GEU43725.1"/>
    </source>
</evidence>
<sequence>MHIRNSYFLNNSSVTILRRRNKRRAPNVVKPKLRTIVEVAPMTDNQTMKELLQAPTEGYGEAIIIPKVNAYHFEIKTNLLQLVQANPYHGFERENPHTHINIFKRITSTLKFKDVPNDVIKLMMFPYSLEGSARVWYDKEPPNSILTWDDLVNKFVNQFFPPSKTTHLKNEISQFTQRFEETFGEAWERFKEMLRACKRIENGAKTGILGLNPLYTIKECSSCGALYSTDYCCSNGSLVDKIIYDLNKAPDSPHLHTFSSNQRHCFQCKDVLGDGEFCQRCTCMRCGSGLSKGLCLICGNNQNSLNDSPSISENSSQSPPHINHHCCYECGDPLDGIFCKQCTCKSFRKGAHIGYNCPPTVPVISNPEPCKNQSIDELPQTLPSFHPTCYSGDESPFTYDSTPNIFDDSPNVFNPPPQPPKYSYEFCGNDAYYGHDCLPQDYTIAITPKEPDNFLSMRDKHLDTIQATESNEFIKSSVKNLVTNPSESEGEHKAACDDFTTFSNLLFDVEDDFPSSDDESFSDEDISKKIYSNLLFDEEIISIKIDPHAESDLIESLLNQDSLIISSSSKINSLLDEFAGKLILLKSIPPGIDKADYDPEEEIHLIEKLLYDNSSARPLEEFISKNSDAIIESFSPSPIHVEDSGPFMKEIDLFLASDGSIPLGIDSDYSDSEKDNLFLERLLHDDPIPFSNTLDFSNVV</sequence>
<dbReference type="EMBL" id="BKCJ010001747">
    <property type="protein sequence ID" value="GEU43725.1"/>
    <property type="molecule type" value="Genomic_DNA"/>
</dbReference>
<gene>
    <name evidence="2" type="ORF">Tci_015703</name>
</gene>
<dbReference type="GO" id="GO:0003964">
    <property type="term" value="F:RNA-directed DNA polymerase activity"/>
    <property type="evidence" value="ECO:0007669"/>
    <property type="project" value="UniProtKB-KW"/>
</dbReference>
<organism evidence="2">
    <name type="scientific">Tanacetum cinerariifolium</name>
    <name type="common">Dalmatian daisy</name>
    <name type="synonym">Chrysanthemum cinerariifolium</name>
    <dbReference type="NCBI Taxonomy" id="118510"/>
    <lineage>
        <taxon>Eukaryota</taxon>
        <taxon>Viridiplantae</taxon>
        <taxon>Streptophyta</taxon>
        <taxon>Embryophyta</taxon>
        <taxon>Tracheophyta</taxon>
        <taxon>Spermatophyta</taxon>
        <taxon>Magnoliopsida</taxon>
        <taxon>eudicotyledons</taxon>
        <taxon>Gunneridae</taxon>
        <taxon>Pentapetalae</taxon>
        <taxon>asterids</taxon>
        <taxon>campanulids</taxon>
        <taxon>Asterales</taxon>
        <taxon>Asteraceae</taxon>
        <taxon>Asteroideae</taxon>
        <taxon>Anthemideae</taxon>
        <taxon>Anthemidinae</taxon>
        <taxon>Tanacetum</taxon>
    </lineage>
</organism>